<proteinExistence type="predicted"/>
<comment type="caution">
    <text evidence="1">The sequence shown here is derived from an EMBL/GenBank/DDBJ whole genome shotgun (WGS) entry which is preliminary data.</text>
</comment>
<keyword evidence="2" id="KW-1185">Reference proteome</keyword>
<evidence type="ECO:0000313" key="2">
    <source>
        <dbReference type="Proteomes" id="UP000756860"/>
    </source>
</evidence>
<protein>
    <submittedName>
        <fullName evidence="1">Uncharacterized protein</fullName>
    </submittedName>
</protein>
<name>A0ABS5S8U1_9BACT</name>
<reference evidence="1 2" key="1">
    <citation type="submission" date="2021-05" db="EMBL/GenBank/DDBJ databases">
        <title>The draft genome of Geobacter luticola JCM 17780.</title>
        <authorList>
            <person name="Xu Z."/>
            <person name="Masuda Y."/>
            <person name="Itoh H."/>
            <person name="Senoo K."/>
        </authorList>
    </citation>
    <scope>NUCLEOTIDE SEQUENCE [LARGE SCALE GENOMIC DNA]</scope>
    <source>
        <strain evidence="1 2">JCM 17780</strain>
    </source>
</reference>
<gene>
    <name evidence="1" type="ORF">KI810_01895</name>
</gene>
<accession>A0ABS5S8U1</accession>
<organism evidence="1 2">
    <name type="scientific">Geomobilimonas luticola</name>
    <dbReference type="NCBI Taxonomy" id="1114878"/>
    <lineage>
        <taxon>Bacteria</taxon>
        <taxon>Pseudomonadati</taxon>
        <taxon>Thermodesulfobacteriota</taxon>
        <taxon>Desulfuromonadia</taxon>
        <taxon>Geobacterales</taxon>
        <taxon>Geobacteraceae</taxon>
        <taxon>Geomobilimonas</taxon>
    </lineage>
</organism>
<dbReference type="Proteomes" id="UP000756860">
    <property type="component" value="Unassembled WGS sequence"/>
</dbReference>
<sequence length="74" mass="8428">MVKTGEERRVTGEDEQRMCSICRREFDSAEASSLFAEAGEWLAGEVWKDAGQLCPKCLENRAKLAMMYLSEYNT</sequence>
<dbReference type="EMBL" id="JAHCVK010000001">
    <property type="protein sequence ID" value="MBT0651798.1"/>
    <property type="molecule type" value="Genomic_DNA"/>
</dbReference>
<dbReference type="RefSeq" id="WP_214173793.1">
    <property type="nucleotide sequence ID" value="NZ_JAHCVK010000001.1"/>
</dbReference>
<evidence type="ECO:0000313" key="1">
    <source>
        <dbReference type="EMBL" id="MBT0651798.1"/>
    </source>
</evidence>